<reference evidence="2 3" key="1">
    <citation type="submission" date="2016-10" db="EMBL/GenBank/DDBJ databases">
        <authorList>
            <person name="de Groot N.N."/>
        </authorList>
    </citation>
    <scope>NUCLEOTIDE SEQUENCE [LARGE SCALE GENOMIC DNA]</scope>
    <source>
        <strain evidence="2 3">DSM 26000</strain>
    </source>
</reference>
<accession>A0A1I3IQ17</accession>
<name>A0A1I3IQ17_9FLAO</name>
<organism evidence="2 3">
    <name type="scientific">Halpernia frigidisoli</name>
    <dbReference type="NCBI Taxonomy" id="1125876"/>
    <lineage>
        <taxon>Bacteria</taxon>
        <taxon>Pseudomonadati</taxon>
        <taxon>Bacteroidota</taxon>
        <taxon>Flavobacteriia</taxon>
        <taxon>Flavobacteriales</taxon>
        <taxon>Weeksellaceae</taxon>
        <taxon>Chryseobacterium group</taxon>
        <taxon>Halpernia</taxon>
    </lineage>
</organism>
<dbReference type="AlphaFoldDB" id="A0A1I3IQ17"/>
<dbReference type="Gene3D" id="1.10.530.10">
    <property type="match status" value="1"/>
</dbReference>
<dbReference type="STRING" id="1125876.SAMN05443292_2731"/>
<dbReference type="Proteomes" id="UP000198931">
    <property type="component" value="Unassembled WGS sequence"/>
</dbReference>
<keyword evidence="3" id="KW-1185">Reference proteome</keyword>
<protein>
    <recommendedName>
        <fullName evidence="4">Chitinase</fullName>
    </recommendedName>
</protein>
<evidence type="ECO:0000256" key="1">
    <source>
        <dbReference type="SAM" id="MobiDB-lite"/>
    </source>
</evidence>
<proteinExistence type="predicted"/>
<feature type="region of interest" description="Disordered" evidence="1">
    <location>
        <begin position="200"/>
        <end position="235"/>
    </location>
</feature>
<dbReference type="OrthoDB" id="961266at2"/>
<dbReference type="EMBL" id="FOQT01000005">
    <property type="protein sequence ID" value="SFI50061.1"/>
    <property type="molecule type" value="Genomic_DNA"/>
</dbReference>
<dbReference type="RefSeq" id="WP_090082012.1">
    <property type="nucleotide sequence ID" value="NZ_FOQT01000005.1"/>
</dbReference>
<feature type="region of interest" description="Disordered" evidence="1">
    <location>
        <begin position="143"/>
        <end position="180"/>
    </location>
</feature>
<dbReference type="SUPFAM" id="SSF53955">
    <property type="entry name" value="Lysozyme-like"/>
    <property type="match status" value="1"/>
</dbReference>
<evidence type="ECO:0008006" key="4">
    <source>
        <dbReference type="Google" id="ProtNLM"/>
    </source>
</evidence>
<dbReference type="InterPro" id="IPR023346">
    <property type="entry name" value="Lysozyme-like_dom_sf"/>
</dbReference>
<feature type="compositionally biased region" description="Basic and acidic residues" evidence="1">
    <location>
        <begin position="221"/>
        <end position="235"/>
    </location>
</feature>
<evidence type="ECO:0000313" key="2">
    <source>
        <dbReference type="EMBL" id="SFI50061.1"/>
    </source>
</evidence>
<gene>
    <name evidence="2" type="ORF">SAMN05443292_2731</name>
</gene>
<sequence length="645" mass="72957">MGETYKLQAYLYNAEGGGLIITPKPAKIPKINKVELFYVDDTKGVIFSYMERLRAKANCVNMFGKELIFTLWEDDAKGAEHDEKNLPIASQKARVNKNGLATVDFSLTMALMLKASRGEQDGQLEFYVTVEFYKNNKHATNNVNVKGIPISSPKEQSKPKVPPKAKGSPSESKLASKKEESGIMATISKKWDELWDWAEGKGTATKEKPPTVEKSSGKSTTEVKEVKKEDKKDDKCPNCKKEITIDEVNKVLGDKEDQEYRKNIILLLNQFINKRKGTKGELHINTCLRKAHFLSEIATETSLLEKKLTEGNTPPYYSENNIKNLWPGKYKDLVNSGKLSTVASERPQKQLLNFVYGKKNGNKGGDDGWNYRGKGLIQLTGRTNYNDASVFLKKVFPEEYVDLEANYDKVAELKYAVLSSIAFWEGKSIYNIADISKTKETVPNVRFFINSYDKNNSHTKKYFENAIEAFKVTECKKDKVESKKSNSKVQLDFVGKTAKESALSEKTKNILREVGEASGTYYIAITSTARTPYDQARIMYDNCKANLKEQRTTYKAPGQRVIDVYVNNSSKSRDAVIKLMEQKINELGPSTVSKHLANPEIVNTFDISYGNLKDKTKFLSEMTKRPELDVILIENNCYHTQINQK</sequence>
<evidence type="ECO:0000313" key="3">
    <source>
        <dbReference type="Proteomes" id="UP000198931"/>
    </source>
</evidence>